<evidence type="ECO:0000256" key="7">
    <source>
        <dbReference type="SAM" id="SignalP"/>
    </source>
</evidence>
<dbReference type="Pfam" id="PF00595">
    <property type="entry name" value="PDZ"/>
    <property type="match status" value="1"/>
</dbReference>
<dbReference type="InterPro" id="IPR040573">
    <property type="entry name" value="TSP_N"/>
</dbReference>
<keyword evidence="3 5" id="KW-0378">Hydrolase</keyword>
<dbReference type="GO" id="GO:0007165">
    <property type="term" value="P:signal transduction"/>
    <property type="evidence" value="ECO:0007669"/>
    <property type="project" value="TreeGrafter"/>
</dbReference>
<dbReference type="FunFam" id="3.90.226.10:FF:000090">
    <property type="entry name" value="Tail-specific protease"/>
    <property type="match status" value="1"/>
</dbReference>
<keyword evidence="2 5" id="KW-0645">Protease</keyword>
<dbReference type="GO" id="GO:0006508">
    <property type="term" value="P:proteolysis"/>
    <property type="evidence" value="ECO:0007669"/>
    <property type="project" value="UniProtKB-KW"/>
</dbReference>
<dbReference type="InterPro" id="IPR005151">
    <property type="entry name" value="Tail-specific_protease"/>
</dbReference>
<dbReference type="GO" id="GO:0008236">
    <property type="term" value="F:serine-type peptidase activity"/>
    <property type="evidence" value="ECO:0007669"/>
    <property type="project" value="UniProtKB-KW"/>
</dbReference>
<dbReference type="Gene3D" id="2.30.42.10">
    <property type="match status" value="1"/>
</dbReference>
<dbReference type="Pfam" id="PF17804">
    <property type="entry name" value="TSP_NTD"/>
    <property type="match status" value="1"/>
</dbReference>
<dbReference type="AlphaFoldDB" id="A0A9D7FGY4"/>
<dbReference type="SMART" id="SM00228">
    <property type="entry name" value="PDZ"/>
    <property type="match status" value="1"/>
</dbReference>
<sequence length="740" mass="81912">MKNKLLWILFSLATVAQAASFDSVTPVVPELKPVQQQAQAAHLAAVLLSRYHYKAKPLDDALSEKIFEGYLKSLDSDKLFFVQADIDQLAGIRTRLDDAILNEDLGIPFAIFNLYAQRYIERFTYARSLLTEGFDFRQKESYQFDREKAEWPKSEAEMRELWRKRVKNDWLRLKLAGKDNKSIAETLDKRYSQSLKRIGRIKSEDAFQSFMNAYTMAIEPHTNYMGPRTTEDFDISMKLSMVGIGAVLADRNDYTTIRELVPGGPAALSGQLKVGDRILGVAQGQSGVMTDVLGWRLDDTVALIRGAADSVVVLDVLPADAGLDGKHTRVSLVRKKITLEQQAAKKSILSFRDGEALRRIGVISLPTFYQDFEARKNGEKNFKSATRDVARLLDELKKEKVDGVLIDLRNNGGGSLSEAVELTGLFIDKGPVVQQRNAQGEIIVESDKQAGVAWDGPVGVLINRASASASEIFAAAIQDYGRGLVIGETSFGKGTVQTMMNLDQIAKNDKKVFGDLKLTVAQFFRINGGTTQLRGVQPDIRFPTLSDADSLGESSFDNALPWAQVKAADYSPAGDFNSLQPLLLARHEARIKNDKDFKSLQEDIAEFKLRRKKNLISLNEAERRKERDAQEARLSSRDAGKNAGKSVQEDVAGQESSSVNSPVRRDDGLQADERTLANELKAEKARKNAKDVFLNEAAHILSDEVGLLKNSARLAARSLPATPSIPDQARSAEAVRSGVW</sequence>
<evidence type="ECO:0000256" key="2">
    <source>
        <dbReference type="ARBA" id="ARBA00022670"/>
    </source>
</evidence>
<dbReference type="InterPro" id="IPR001478">
    <property type="entry name" value="PDZ"/>
</dbReference>
<dbReference type="PROSITE" id="PS50106">
    <property type="entry name" value="PDZ"/>
    <property type="match status" value="1"/>
</dbReference>
<dbReference type="Proteomes" id="UP000886602">
    <property type="component" value="Unassembled WGS sequence"/>
</dbReference>
<dbReference type="GO" id="GO:0030288">
    <property type="term" value="C:outer membrane-bounded periplasmic space"/>
    <property type="evidence" value="ECO:0007669"/>
    <property type="project" value="TreeGrafter"/>
</dbReference>
<dbReference type="GO" id="GO:0004175">
    <property type="term" value="F:endopeptidase activity"/>
    <property type="evidence" value="ECO:0007669"/>
    <property type="project" value="TreeGrafter"/>
</dbReference>
<feature type="region of interest" description="Disordered" evidence="6">
    <location>
        <begin position="720"/>
        <end position="740"/>
    </location>
</feature>
<reference evidence="9" key="1">
    <citation type="submission" date="2020-10" db="EMBL/GenBank/DDBJ databases">
        <title>Connecting structure to function with the recovery of over 1000 high-quality activated sludge metagenome-assembled genomes encoding full-length rRNA genes using long-read sequencing.</title>
        <authorList>
            <person name="Singleton C.M."/>
            <person name="Petriglieri F."/>
            <person name="Kristensen J.M."/>
            <person name="Kirkegaard R.H."/>
            <person name="Michaelsen T.Y."/>
            <person name="Andersen M.H."/>
            <person name="Karst S.M."/>
            <person name="Dueholm M.S."/>
            <person name="Nielsen P.H."/>
            <person name="Albertsen M."/>
        </authorList>
    </citation>
    <scope>NUCLEOTIDE SEQUENCE</scope>
    <source>
        <strain evidence="9">EsbW_18-Q3-R4-48_MAXAC.044</strain>
    </source>
</reference>
<feature type="region of interest" description="Disordered" evidence="6">
    <location>
        <begin position="622"/>
        <end position="671"/>
    </location>
</feature>
<evidence type="ECO:0000313" key="9">
    <source>
        <dbReference type="EMBL" id="MBK7424965.1"/>
    </source>
</evidence>
<organism evidence="9 10">
    <name type="scientific">Candidatus Propionivibrio dominans</name>
    <dbReference type="NCBI Taxonomy" id="2954373"/>
    <lineage>
        <taxon>Bacteria</taxon>
        <taxon>Pseudomonadati</taxon>
        <taxon>Pseudomonadota</taxon>
        <taxon>Betaproteobacteria</taxon>
        <taxon>Rhodocyclales</taxon>
        <taxon>Rhodocyclaceae</taxon>
        <taxon>Propionivibrio</taxon>
    </lineage>
</organism>
<dbReference type="SUPFAM" id="SSF52096">
    <property type="entry name" value="ClpP/crotonase"/>
    <property type="match status" value="1"/>
</dbReference>
<feature type="domain" description="PDZ" evidence="8">
    <location>
        <begin position="234"/>
        <end position="313"/>
    </location>
</feature>
<accession>A0A9D7FGY4</accession>
<dbReference type="Pfam" id="PF03572">
    <property type="entry name" value="Peptidase_S41"/>
    <property type="match status" value="1"/>
</dbReference>
<dbReference type="InterPro" id="IPR004447">
    <property type="entry name" value="Peptidase_S41A"/>
</dbReference>
<comment type="similarity">
    <text evidence="1 5">Belongs to the peptidase S41A family.</text>
</comment>
<feature type="chain" id="PRO_5039522383" evidence="7">
    <location>
        <begin position="19"/>
        <end position="740"/>
    </location>
</feature>
<dbReference type="PANTHER" id="PTHR32060">
    <property type="entry name" value="TAIL-SPECIFIC PROTEASE"/>
    <property type="match status" value="1"/>
</dbReference>
<protein>
    <submittedName>
        <fullName evidence="9">Carboxy terminal-processing peptidase</fullName>
    </submittedName>
</protein>
<evidence type="ECO:0000256" key="5">
    <source>
        <dbReference type="RuleBase" id="RU004404"/>
    </source>
</evidence>
<dbReference type="Pfam" id="PF11818">
    <property type="entry name" value="DUF3340"/>
    <property type="match status" value="1"/>
</dbReference>
<dbReference type="InterPro" id="IPR029045">
    <property type="entry name" value="ClpP/crotonase-like_dom_sf"/>
</dbReference>
<feature type="signal peptide" evidence="7">
    <location>
        <begin position="1"/>
        <end position="18"/>
    </location>
</feature>
<keyword evidence="4 5" id="KW-0720">Serine protease</keyword>
<gene>
    <name evidence="9" type="ORF">IPJ48_18840</name>
</gene>
<evidence type="ECO:0000259" key="8">
    <source>
        <dbReference type="PROSITE" id="PS50106"/>
    </source>
</evidence>
<dbReference type="EMBL" id="JADJNC010000060">
    <property type="protein sequence ID" value="MBK7424965.1"/>
    <property type="molecule type" value="Genomic_DNA"/>
</dbReference>
<keyword evidence="7" id="KW-0732">Signal</keyword>
<evidence type="ECO:0000313" key="10">
    <source>
        <dbReference type="Proteomes" id="UP000886602"/>
    </source>
</evidence>
<proteinExistence type="inferred from homology"/>
<dbReference type="SUPFAM" id="SSF50156">
    <property type="entry name" value="PDZ domain-like"/>
    <property type="match status" value="1"/>
</dbReference>
<dbReference type="InterPro" id="IPR020992">
    <property type="entry name" value="Tail_Prtase_C"/>
</dbReference>
<name>A0A9D7FGY4_9RHOO</name>
<dbReference type="InterPro" id="IPR036034">
    <property type="entry name" value="PDZ_sf"/>
</dbReference>
<dbReference type="NCBIfam" id="TIGR00225">
    <property type="entry name" value="prc"/>
    <property type="match status" value="1"/>
</dbReference>
<evidence type="ECO:0000256" key="4">
    <source>
        <dbReference type="ARBA" id="ARBA00022825"/>
    </source>
</evidence>
<dbReference type="PANTHER" id="PTHR32060:SF22">
    <property type="entry name" value="CARBOXYL-TERMINAL-PROCESSING PEPTIDASE 3, CHLOROPLASTIC"/>
    <property type="match status" value="1"/>
</dbReference>
<feature type="compositionally biased region" description="Basic and acidic residues" evidence="6">
    <location>
        <begin position="622"/>
        <end position="640"/>
    </location>
</feature>
<evidence type="ECO:0000256" key="3">
    <source>
        <dbReference type="ARBA" id="ARBA00022801"/>
    </source>
</evidence>
<dbReference type="CDD" id="cd07560">
    <property type="entry name" value="Peptidase_S41_CPP"/>
    <property type="match status" value="1"/>
</dbReference>
<comment type="caution">
    <text evidence="9">The sequence shown here is derived from an EMBL/GenBank/DDBJ whole genome shotgun (WGS) entry which is preliminary data.</text>
</comment>
<evidence type="ECO:0000256" key="1">
    <source>
        <dbReference type="ARBA" id="ARBA00009179"/>
    </source>
</evidence>
<dbReference type="Gene3D" id="3.90.226.10">
    <property type="entry name" value="2-enoyl-CoA Hydratase, Chain A, domain 1"/>
    <property type="match status" value="1"/>
</dbReference>
<dbReference type="SMART" id="SM00245">
    <property type="entry name" value="TSPc"/>
    <property type="match status" value="1"/>
</dbReference>
<evidence type="ECO:0000256" key="6">
    <source>
        <dbReference type="SAM" id="MobiDB-lite"/>
    </source>
</evidence>